<accession>A0A1U7UU90</accession>
<feature type="region of interest" description="Disordered" evidence="1">
    <location>
        <begin position="435"/>
        <end position="546"/>
    </location>
</feature>
<dbReference type="GO" id="GO:0032587">
    <property type="term" value="C:ruffle membrane"/>
    <property type="evidence" value="ECO:0007669"/>
    <property type="project" value="TreeGrafter"/>
</dbReference>
<feature type="compositionally biased region" description="Polar residues" evidence="1">
    <location>
        <begin position="1177"/>
        <end position="1189"/>
    </location>
</feature>
<dbReference type="Pfam" id="PF15351">
    <property type="entry name" value="JCAD"/>
    <property type="match status" value="1"/>
</dbReference>
<name>A0A1U7UU90_CARSF</name>
<proteinExistence type="predicted"/>
<feature type="compositionally biased region" description="Pro residues" evidence="1">
    <location>
        <begin position="335"/>
        <end position="349"/>
    </location>
</feature>
<dbReference type="GO" id="GO:0005912">
    <property type="term" value="C:adherens junction"/>
    <property type="evidence" value="ECO:0007669"/>
    <property type="project" value="TreeGrafter"/>
</dbReference>
<feature type="region of interest" description="Disordered" evidence="1">
    <location>
        <begin position="584"/>
        <end position="611"/>
    </location>
</feature>
<dbReference type="KEGG" id="csyr:103273805"/>
<dbReference type="GO" id="GO:1903589">
    <property type="term" value="P:positive regulation of blood vessel endothelial cell proliferation involved in sprouting angiogenesis"/>
    <property type="evidence" value="ECO:0007669"/>
    <property type="project" value="TreeGrafter"/>
</dbReference>
<feature type="compositionally biased region" description="Polar residues" evidence="1">
    <location>
        <begin position="262"/>
        <end position="272"/>
    </location>
</feature>
<feature type="region of interest" description="Disordered" evidence="1">
    <location>
        <begin position="253"/>
        <end position="407"/>
    </location>
</feature>
<feature type="compositionally biased region" description="Low complexity" evidence="1">
    <location>
        <begin position="1119"/>
        <end position="1136"/>
    </location>
</feature>
<dbReference type="GeneID" id="103273805"/>
<feature type="region of interest" description="Disordered" evidence="1">
    <location>
        <begin position="1292"/>
        <end position="1334"/>
    </location>
</feature>
<feature type="compositionally biased region" description="Low complexity" evidence="1">
    <location>
        <begin position="745"/>
        <end position="760"/>
    </location>
</feature>
<feature type="region of interest" description="Disordered" evidence="1">
    <location>
        <begin position="1217"/>
        <end position="1248"/>
    </location>
</feature>
<dbReference type="RefSeq" id="XP_008069436.1">
    <property type="nucleotide sequence ID" value="XM_008071245.2"/>
</dbReference>
<feature type="region of interest" description="Disordered" evidence="1">
    <location>
        <begin position="828"/>
        <end position="1064"/>
    </location>
</feature>
<evidence type="ECO:0000256" key="1">
    <source>
        <dbReference type="SAM" id="MobiDB-lite"/>
    </source>
</evidence>
<evidence type="ECO:0000313" key="2">
    <source>
        <dbReference type="Proteomes" id="UP000189704"/>
    </source>
</evidence>
<keyword evidence="2" id="KW-1185">Reference proteome</keyword>
<feature type="region of interest" description="Disordered" evidence="1">
    <location>
        <begin position="1"/>
        <end position="90"/>
    </location>
</feature>
<feature type="compositionally biased region" description="Polar residues" evidence="1">
    <location>
        <begin position="470"/>
        <end position="491"/>
    </location>
</feature>
<feature type="compositionally biased region" description="Basic and acidic residues" evidence="1">
    <location>
        <begin position="15"/>
        <end position="31"/>
    </location>
</feature>
<feature type="compositionally biased region" description="Polar residues" evidence="1">
    <location>
        <begin position="681"/>
        <end position="699"/>
    </location>
</feature>
<dbReference type="InterPro" id="IPR028221">
    <property type="entry name" value="JCAD"/>
</dbReference>
<feature type="compositionally biased region" description="Basic and acidic residues" evidence="1">
    <location>
        <begin position="584"/>
        <end position="606"/>
    </location>
</feature>
<feature type="compositionally biased region" description="Basic and acidic residues" evidence="1">
    <location>
        <begin position="311"/>
        <end position="325"/>
    </location>
</feature>
<feature type="region of interest" description="Disordered" evidence="1">
    <location>
        <begin position="1088"/>
        <end position="1196"/>
    </location>
</feature>
<feature type="region of interest" description="Disordered" evidence="1">
    <location>
        <begin position="670"/>
        <end position="801"/>
    </location>
</feature>
<sequence length="1350" mass="146611">MYSVEDLLISHGYKLARDRPAPHEDSSEGRRPGRTRTRTGHGLLNGHEDGPAASVHHKTSTGKGPGSDSESRRSTPRGHGEPQGASVSRTSEAGFYHQSTLAWASQPQNRNDQACWWRGQKVGSWLGPKDREDLEVRGMAQAHGLPVHTREGPWQVAGRTENVMKKAVWEEELRMSGSAKWQNVSLESWNQARRLGRQMSDGDGERLFQDLYPFIEGEHVLNSQNKRKSQSLPRVISPENLSCTEIPIPLHDGHSAKMSPYSPYSTPNVESTRNLEKGPLPRPKFGRPLKPPSYGSHQQSRGGGESSDSQDSQHTDPHVPRHEFCLPESGLEPPMYVPPPSYRSPPLHIPNPYLEDTAPSPACGSHSQQQLPTEKASGQLPSGPLGTGHTYGASPRSARGLPTHLQPTTAFGGSIQYIPFDDPRIRHIKLAAPQGFGEDAKPDDQSYDSSPVTAPEPADGKLQPTGAILTPQSLIPPSGSGRIQASANPSPQWLWGQLPRDGENDDFPDQRDHYVSRGQWPNMRGDQQGHTDSHVSSPHPWGESTCETQTKLKKFETGIQTKKSSKKKMNETIFCLVSIPVKSEPHLPDIDMDNNDSKPSTDKRNGLDGSVALRPQHQLSMSATDLELQALTGSMAGRMELQKQDLGEPEDRQTHDLRLSHLTTHRELKYSGSWPGHQYRDQQTQTSFPEESQSSQLLSGATLGGPKEAVLAPRCPDGQTHAPIASRDHRQRPDAQNLKGQRSLSPSNNSAFSRTSSSINQASVPKAGRGQPYVDIPGHGASPGPKPEVVKGEPTGPCNSKQLFGQFLLKPVSRRPWDLISQLESFNKELQEEEASSGSHSSNEDSESEQQWEDRVDSSTENLGVCGNSPERRGERQPGTWVQEDPVFRSGRGEARPENWSEELAPGHPCAHAPSPGPSPVESSSAASFWPASGSSHIDQRHQGAGNRRNQPAASPGPVKRVMSSGPSDAKPMPPSYPAEPREPPESQEPSSASNSVKASQAVLPGVDSSPERGVVLPLSLTSKNRGLSAPDLRSLGLTTGQELSASKPEGSSGEASTIEIPPGESLQARAARILGIEVAVESLLPGTRRAGQSQHPEPDISACSPESPREALPSTGASLPSTGAPTGGPATSTDAFYGRRKCGWTESPLFVGDRDGTRRAPQASERSGADGVVASEASSPEPQSNSLESKCFDQKDVGAKPPFRSTLFHFVERTPSVTGSEKRLRSPSKVIESLQEKLASPPRRADPDRLMRMKEVSSVSRMRFLSFRGTDSLEEAEDLRVVRGQVGLPGGFTSLSGGDQAQRVGHSLSVSRDSVSREENEHPTAQWEKNVDQDFWCPDSYDPSRVEKV</sequence>
<gene>
    <name evidence="3" type="primary">JCAD</name>
</gene>
<organism evidence="2 3">
    <name type="scientific">Carlito syrichta</name>
    <name type="common">Philippine tarsier</name>
    <name type="synonym">Tarsius syrichta</name>
    <dbReference type="NCBI Taxonomy" id="1868482"/>
    <lineage>
        <taxon>Eukaryota</taxon>
        <taxon>Metazoa</taxon>
        <taxon>Chordata</taxon>
        <taxon>Craniata</taxon>
        <taxon>Vertebrata</taxon>
        <taxon>Euteleostomi</taxon>
        <taxon>Mammalia</taxon>
        <taxon>Eutheria</taxon>
        <taxon>Euarchontoglires</taxon>
        <taxon>Primates</taxon>
        <taxon>Haplorrhini</taxon>
        <taxon>Tarsiiformes</taxon>
        <taxon>Tarsiidae</taxon>
        <taxon>Carlito</taxon>
    </lineage>
</organism>
<evidence type="ECO:0000313" key="3">
    <source>
        <dbReference type="RefSeq" id="XP_008069436.1"/>
    </source>
</evidence>
<dbReference type="CTD" id="57608"/>
<dbReference type="PANTHER" id="PTHR34757:SF1">
    <property type="entry name" value="JUNCTIONAL CADHERIN 5-ASSOCIATED PROTEIN"/>
    <property type="match status" value="1"/>
</dbReference>
<protein>
    <submittedName>
        <fullName evidence="3">Junctional protein associated with coronary artery disease</fullName>
    </submittedName>
</protein>
<dbReference type="PANTHER" id="PTHR34757">
    <property type="entry name" value="JUNCTIONAL PROTEIN ASSOCIATED WITH CORONARY ARTERY DISEASE"/>
    <property type="match status" value="1"/>
</dbReference>
<dbReference type="STRING" id="1868482.ENSTSYP00000017220"/>
<reference evidence="3" key="1">
    <citation type="submission" date="2025-08" db="UniProtKB">
        <authorList>
            <consortium name="RefSeq"/>
        </authorList>
    </citation>
    <scope>IDENTIFICATION</scope>
</reference>
<dbReference type="OrthoDB" id="8669630at2759"/>
<dbReference type="Proteomes" id="UP000189704">
    <property type="component" value="Unplaced"/>
</dbReference>